<evidence type="ECO:0000313" key="1">
    <source>
        <dbReference type="EMBL" id="CAG8665310.1"/>
    </source>
</evidence>
<keyword evidence="2" id="KW-1185">Reference proteome</keyword>
<feature type="non-terminal residue" evidence="1">
    <location>
        <position position="1"/>
    </location>
</feature>
<reference evidence="1" key="1">
    <citation type="submission" date="2021-06" db="EMBL/GenBank/DDBJ databases">
        <authorList>
            <person name="Kallberg Y."/>
            <person name="Tangrot J."/>
            <person name="Rosling A."/>
        </authorList>
    </citation>
    <scope>NUCLEOTIDE SEQUENCE</scope>
    <source>
        <strain evidence="1">CL356</strain>
    </source>
</reference>
<evidence type="ECO:0000313" key="2">
    <source>
        <dbReference type="Proteomes" id="UP000789525"/>
    </source>
</evidence>
<accession>A0ACA9NR16</accession>
<proteinExistence type="predicted"/>
<comment type="caution">
    <text evidence="1">The sequence shown here is derived from an EMBL/GenBank/DDBJ whole genome shotgun (WGS) entry which is preliminary data.</text>
</comment>
<name>A0ACA9NR16_9GLOM</name>
<organism evidence="1 2">
    <name type="scientific">Acaulospora colombiana</name>
    <dbReference type="NCBI Taxonomy" id="27376"/>
    <lineage>
        <taxon>Eukaryota</taxon>
        <taxon>Fungi</taxon>
        <taxon>Fungi incertae sedis</taxon>
        <taxon>Mucoromycota</taxon>
        <taxon>Glomeromycotina</taxon>
        <taxon>Glomeromycetes</taxon>
        <taxon>Diversisporales</taxon>
        <taxon>Acaulosporaceae</taxon>
        <taxon>Acaulospora</taxon>
    </lineage>
</organism>
<dbReference type="Proteomes" id="UP000789525">
    <property type="component" value="Unassembled WGS sequence"/>
</dbReference>
<sequence length="134" mass="15398">AVDALEVLVLVEDVELVLVELVELALVEELVLVEEEVLVEELVLVEVEDVLVVELVLLVEVDEAEVWKWWYYLDRTYNLCYWPYLCGRFSPMVLSMPPSLRFPSYILAQVTKELLNLAEVKLRKTSLGFGARSV</sequence>
<protein>
    <submittedName>
        <fullName evidence="1">16817_t:CDS:1</fullName>
    </submittedName>
</protein>
<dbReference type="EMBL" id="CAJVPT010023414">
    <property type="protein sequence ID" value="CAG8665310.1"/>
    <property type="molecule type" value="Genomic_DNA"/>
</dbReference>
<gene>
    <name evidence="1" type="ORF">ACOLOM_LOCUS8739</name>
</gene>